<protein>
    <submittedName>
        <fullName evidence="2">PrsW family intramembrane metalloprotease</fullName>
    </submittedName>
</protein>
<gene>
    <name evidence="2" type="ORF">JF922_11075</name>
</gene>
<dbReference type="GO" id="GO:0008237">
    <property type="term" value="F:metallopeptidase activity"/>
    <property type="evidence" value="ECO:0007669"/>
    <property type="project" value="UniProtKB-KW"/>
</dbReference>
<evidence type="ECO:0000313" key="3">
    <source>
        <dbReference type="Proteomes" id="UP000612893"/>
    </source>
</evidence>
<name>A0A934NDN0_9BACT</name>
<dbReference type="RefSeq" id="WP_338201759.1">
    <property type="nucleotide sequence ID" value="NZ_JAEKNR010000118.1"/>
</dbReference>
<dbReference type="Pfam" id="PF13367">
    <property type="entry name" value="PrsW-protease"/>
    <property type="match status" value="1"/>
</dbReference>
<dbReference type="Proteomes" id="UP000612893">
    <property type="component" value="Unassembled WGS sequence"/>
</dbReference>
<keyword evidence="2" id="KW-0645">Protease</keyword>
<keyword evidence="2" id="KW-0482">Metalloprotease</keyword>
<keyword evidence="1" id="KW-0812">Transmembrane</keyword>
<evidence type="ECO:0000313" key="2">
    <source>
        <dbReference type="EMBL" id="MBJ7598612.1"/>
    </source>
</evidence>
<keyword evidence="3" id="KW-1185">Reference proteome</keyword>
<reference evidence="2" key="1">
    <citation type="submission" date="2020-10" db="EMBL/GenBank/DDBJ databases">
        <title>Ca. Dormibacterota MAGs.</title>
        <authorList>
            <person name="Montgomery K."/>
        </authorList>
    </citation>
    <scope>NUCLEOTIDE SEQUENCE [LARGE SCALE GENOMIC DNA]</scope>
    <source>
        <strain evidence="2">SC8812_S17_10</strain>
    </source>
</reference>
<comment type="caution">
    <text evidence="2">The sequence shown here is derived from an EMBL/GenBank/DDBJ whole genome shotgun (WGS) entry which is preliminary data.</text>
</comment>
<sequence length="153" mass="15726">MTCAHPPPTDDRLGAAVGFGFAALESSGYAMVSLVVVQGQQLVLSLGSVVTTALVRGVLAPFGHGIWSAIVGGAIFAAARRRGRLTPAWSLLIAYLAVALLRAAFDSTSSIPGYVIVSLVGLVPTIWLWRRSGRAALAGDGQTVRASSPASVP</sequence>
<feature type="transmembrane region" description="Helical" evidence="1">
    <location>
        <begin position="57"/>
        <end position="79"/>
    </location>
</feature>
<keyword evidence="1" id="KW-0472">Membrane</keyword>
<proteinExistence type="predicted"/>
<evidence type="ECO:0000256" key="1">
    <source>
        <dbReference type="SAM" id="Phobius"/>
    </source>
</evidence>
<dbReference type="AlphaFoldDB" id="A0A934NDN0"/>
<dbReference type="InterPro" id="IPR026898">
    <property type="entry name" value="PrsW"/>
</dbReference>
<organism evidence="2 3">
    <name type="scientific">Candidatus Nephthysia bennettiae</name>
    <dbReference type="NCBI Taxonomy" id="3127016"/>
    <lineage>
        <taxon>Bacteria</taxon>
        <taxon>Bacillati</taxon>
        <taxon>Candidatus Dormiibacterota</taxon>
        <taxon>Candidatus Dormibacteria</taxon>
        <taxon>Candidatus Dormibacterales</taxon>
        <taxon>Candidatus Dormibacteraceae</taxon>
        <taxon>Candidatus Nephthysia</taxon>
    </lineage>
</organism>
<accession>A0A934NDN0</accession>
<feature type="transmembrane region" description="Helical" evidence="1">
    <location>
        <begin position="12"/>
        <end position="37"/>
    </location>
</feature>
<feature type="transmembrane region" description="Helical" evidence="1">
    <location>
        <begin position="86"/>
        <end position="105"/>
    </location>
</feature>
<feature type="transmembrane region" description="Helical" evidence="1">
    <location>
        <begin position="111"/>
        <end position="129"/>
    </location>
</feature>
<keyword evidence="2" id="KW-0378">Hydrolase</keyword>
<keyword evidence="1" id="KW-1133">Transmembrane helix</keyword>
<dbReference type="EMBL" id="JAEKNR010000118">
    <property type="protein sequence ID" value="MBJ7598612.1"/>
    <property type="molecule type" value="Genomic_DNA"/>
</dbReference>